<dbReference type="EMBL" id="VTXO01000006">
    <property type="protein sequence ID" value="NOI82080.1"/>
    <property type="molecule type" value="Genomic_DNA"/>
</dbReference>
<dbReference type="GeneID" id="23447022"/>
<protein>
    <submittedName>
        <fullName evidence="1">Uncharacterized protein</fullName>
    </submittedName>
</protein>
<dbReference type="AlphaFoldDB" id="A0AAE5EW87"/>
<reference evidence="1 2" key="1">
    <citation type="submission" date="2019-08" db="EMBL/GenBank/DDBJ databases">
        <title>Draft genome sequencing and comparative genomics of hatchery-associated Vibrios.</title>
        <authorList>
            <person name="Kehlet-Delgado H."/>
            <person name="Mueller R.S."/>
        </authorList>
    </citation>
    <scope>NUCLEOTIDE SEQUENCE [LARGE SCALE GENOMIC DNA]</scope>
    <source>
        <strain evidence="1 2">01-65-5-1</strain>
    </source>
</reference>
<organism evidence="1 2">
    <name type="scientific">Vibrio tubiashii</name>
    <dbReference type="NCBI Taxonomy" id="29498"/>
    <lineage>
        <taxon>Bacteria</taxon>
        <taxon>Pseudomonadati</taxon>
        <taxon>Pseudomonadota</taxon>
        <taxon>Gammaproteobacteria</taxon>
        <taxon>Vibrionales</taxon>
        <taxon>Vibrionaceae</taxon>
        <taxon>Vibrio</taxon>
        <taxon>Vibrio oreintalis group</taxon>
    </lineage>
</organism>
<evidence type="ECO:0000313" key="2">
    <source>
        <dbReference type="Proteomes" id="UP000572722"/>
    </source>
</evidence>
<dbReference type="Proteomes" id="UP000572722">
    <property type="component" value="Unassembled WGS sequence"/>
</dbReference>
<accession>A0AAE5EW87</accession>
<comment type="caution">
    <text evidence="1">The sequence shown here is derived from an EMBL/GenBank/DDBJ whole genome shotgun (WGS) entry which is preliminary data.</text>
</comment>
<sequence>MRMSQIVIPKCESEEQTPRASKLVNAYKKERTRQEVTEVELNRSKIVMIDENGNIKKVPILAEH</sequence>
<proteinExistence type="predicted"/>
<dbReference type="RefSeq" id="WP_004743725.1">
    <property type="nucleotide sequence ID" value="NZ_CBCRVR010000004.1"/>
</dbReference>
<name>A0AAE5EW87_9VIBR</name>
<gene>
    <name evidence="1" type="ORF">F0237_15550</name>
</gene>
<evidence type="ECO:0000313" key="1">
    <source>
        <dbReference type="EMBL" id="NOI82080.1"/>
    </source>
</evidence>